<gene>
    <name evidence="2" type="ORF">MKW98_006059</name>
</gene>
<dbReference type="AlphaFoldDB" id="A0AAD4TDU0"/>
<keyword evidence="3" id="KW-1185">Reference proteome</keyword>
<reference evidence="2" key="1">
    <citation type="submission" date="2022-04" db="EMBL/GenBank/DDBJ databases">
        <title>A functionally conserved STORR gene fusion in Papaver species that diverged 16.8 million years ago.</title>
        <authorList>
            <person name="Catania T."/>
        </authorList>
    </citation>
    <scope>NUCLEOTIDE SEQUENCE</scope>
    <source>
        <strain evidence="2">S-188037</strain>
    </source>
</reference>
<evidence type="ECO:0000259" key="1">
    <source>
        <dbReference type="Pfam" id="PF25279"/>
    </source>
</evidence>
<protein>
    <recommendedName>
        <fullName evidence="1">At2g24240-like C-terminal beta-propeller domain-containing protein</fullName>
    </recommendedName>
</protein>
<evidence type="ECO:0000313" key="2">
    <source>
        <dbReference type="EMBL" id="KAI3955699.1"/>
    </source>
</evidence>
<proteinExistence type="predicted"/>
<comment type="caution">
    <text evidence="2">The sequence shown here is derived from an EMBL/GenBank/DDBJ whole genome shotgun (WGS) entry which is preliminary data.</text>
</comment>
<dbReference type="InterPro" id="IPR057441">
    <property type="entry name" value="Beta_prop_At2g24240"/>
</dbReference>
<organism evidence="2 3">
    <name type="scientific">Papaver atlanticum</name>
    <dbReference type="NCBI Taxonomy" id="357466"/>
    <lineage>
        <taxon>Eukaryota</taxon>
        <taxon>Viridiplantae</taxon>
        <taxon>Streptophyta</taxon>
        <taxon>Embryophyta</taxon>
        <taxon>Tracheophyta</taxon>
        <taxon>Spermatophyta</taxon>
        <taxon>Magnoliopsida</taxon>
        <taxon>Ranunculales</taxon>
        <taxon>Papaveraceae</taxon>
        <taxon>Papaveroideae</taxon>
        <taxon>Papaver</taxon>
    </lineage>
</organism>
<dbReference type="EMBL" id="JAJJMB010001716">
    <property type="protein sequence ID" value="KAI3955699.1"/>
    <property type="molecule type" value="Genomic_DNA"/>
</dbReference>
<dbReference type="Pfam" id="PF25279">
    <property type="entry name" value="Beta_prop_At2g24240"/>
    <property type="match status" value="1"/>
</dbReference>
<feature type="domain" description="At2g24240-like C-terminal beta-propeller" evidence="1">
    <location>
        <begin position="1"/>
        <end position="118"/>
    </location>
</feature>
<name>A0AAD4TDU0_9MAGN</name>
<evidence type="ECO:0000313" key="3">
    <source>
        <dbReference type="Proteomes" id="UP001202328"/>
    </source>
</evidence>
<sequence>MEESNSICVVDKYDHLGFMDWRSTSGSIGWNLKDNEESRNYVRPDYYYYYRKGPKLALHGGQIIYSRKDAISVFSGPDWKLTSSFGRSPGGEIRDFSIGGDRLFVLHSEENMFEVWETPSPSVI</sequence>
<dbReference type="Proteomes" id="UP001202328">
    <property type="component" value="Unassembled WGS sequence"/>
</dbReference>
<accession>A0AAD4TDU0</accession>